<accession>A0A392N0H8</accession>
<proteinExistence type="predicted"/>
<reference evidence="1 2" key="1">
    <citation type="journal article" date="2018" name="Front. Plant Sci.">
        <title>Red Clover (Trifolium pratense) and Zigzag Clover (T. medium) - A Picture of Genomic Similarities and Differences.</title>
        <authorList>
            <person name="Dluhosova J."/>
            <person name="Istvanek J."/>
            <person name="Nedelnik J."/>
            <person name="Repkova J."/>
        </authorList>
    </citation>
    <scope>NUCLEOTIDE SEQUENCE [LARGE SCALE GENOMIC DNA]</scope>
    <source>
        <strain evidence="2">cv. 10/8</strain>
        <tissue evidence="1">Leaf</tissue>
    </source>
</reference>
<name>A0A392N0H8_9FABA</name>
<feature type="non-terminal residue" evidence="1">
    <location>
        <position position="1"/>
    </location>
</feature>
<comment type="caution">
    <text evidence="1">The sequence shown here is derived from an EMBL/GenBank/DDBJ whole genome shotgun (WGS) entry which is preliminary data.</text>
</comment>
<protein>
    <submittedName>
        <fullName evidence="1">Uncharacterized protein</fullName>
    </submittedName>
</protein>
<evidence type="ECO:0000313" key="2">
    <source>
        <dbReference type="Proteomes" id="UP000265520"/>
    </source>
</evidence>
<evidence type="ECO:0000313" key="1">
    <source>
        <dbReference type="EMBL" id="MCH92679.1"/>
    </source>
</evidence>
<dbReference type="EMBL" id="LXQA010023203">
    <property type="protein sequence ID" value="MCH92679.1"/>
    <property type="molecule type" value="Genomic_DNA"/>
</dbReference>
<sequence>FVDLDERLRYYGCMMMIMVMMEVWKFGFEGATDVIYKHQS</sequence>
<keyword evidence="2" id="KW-1185">Reference proteome</keyword>
<organism evidence="1 2">
    <name type="scientific">Trifolium medium</name>
    <dbReference type="NCBI Taxonomy" id="97028"/>
    <lineage>
        <taxon>Eukaryota</taxon>
        <taxon>Viridiplantae</taxon>
        <taxon>Streptophyta</taxon>
        <taxon>Embryophyta</taxon>
        <taxon>Tracheophyta</taxon>
        <taxon>Spermatophyta</taxon>
        <taxon>Magnoliopsida</taxon>
        <taxon>eudicotyledons</taxon>
        <taxon>Gunneridae</taxon>
        <taxon>Pentapetalae</taxon>
        <taxon>rosids</taxon>
        <taxon>fabids</taxon>
        <taxon>Fabales</taxon>
        <taxon>Fabaceae</taxon>
        <taxon>Papilionoideae</taxon>
        <taxon>50 kb inversion clade</taxon>
        <taxon>NPAAA clade</taxon>
        <taxon>Hologalegina</taxon>
        <taxon>IRL clade</taxon>
        <taxon>Trifolieae</taxon>
        <taxon>Trifolium</taxon>
    </lineage>
</organism>
<dbReference type="AlphaFoldDB" id="A0A392N0H8"/>
<dbReference type="Proteomes" id="UP000265520">
    <property type="component" value="Unassembled WGS sequence"/>
</dbReference>